<dbReference type="InterPro" id="IPR002885">
    <property type="entry name" value="PPR_rpt"/>
</dbReference>
<dbReference type="AlphaFoldDB" id="A0A316VGX8"/>
<dbReference type="InterPro" id="IPR011990">
    <property type="entry name" value="TPR-like_helical_dom_sf"/>
</dbReference>
<proteinExistence type="predicted"/>
<dbReference type="EMBL" id="KZ819602">
    <property type="protein sequence ID" value="PWN36907.1"/>
    <property type="molecule type" value="Genomic_DNA"/>
</dbReference>
<sequence>MLLQKIVLGSIYRSFRATQRSLGLSIRQSSTIPTPPRYKGRALKYLSMKDYVGHKYKGNFKVATFSGQFKLNSQQQQLRQSVHSALQKENINVHQWPALQNFVDRAIAQDEVRAGEGFREMWLDLGYEHQHFFTHGSFATDPLFIQMSPESESSILQIYRIVSKVLPELPRIVPELMFGRYYNFGLHSYSEQLLDIVGGLDSLTSISRLRLLSTRLKCRRFRDYWEAFAEYQKMRDWCLQRGIREIFPSGDWFRVFYNLIRVGIYDIKSTPSLPVEIFEELMTDFDNHAQEKEHIRLKIIRLALDHYGKSASKAVGSKWRMYHQQVIAIIHEGLVKRYGDDLNGDVITFTSLLEAYSRVGLPNSAMEIWNQMVNLNVEIDAATIAVIFDVCGRNGRLPDAIKIFEWLQHGERFLEVMGKNVWDSWLECLCRCNALQEAIDFTFHLMEPKLRERAEVYKNAETVTTTKDIYYKMIESELTKESDLKYPDKQDLVIQSQQLRKYSSKGLSTYAPDAKTFSLLLGFSHVKHKHDSYGFTHPELHAELLQRLYQDYPDLVPFIDKHILVPI</sequence>
<feature type="repeat" description="PPR" evidence="2">
    <location>
        <begin position="345"/>
        <end position="379"/>
    </location>
</feature>
<protein>
    <submittedName>
        <fullName evidence="3">Uncharacterized protein</fullName>
    </submittedName>
</protein>
<dbReference type="PANTHER" id="PTHR47933:SF11">
    <property type="entry name" value="PENTATRICOPEPTIDE REPEAT-CONTAINING PROTEIN 2"/>
    <property type="match status" value="1"/>
</dbReference>
<dbReference type="GO" id="GO:0003729">
    <property type="term" value="F:mRNA binding"/>
    <property type="evidence" value="ECO:0007669"/>
    <property type="project" value="TreeGrafter"/>
</dbReference>
<dbReference type="InParanoid" id="A0A316VGX8"/>
<dbReference type="RefSeq" id="XP_025357209.1">
    <property type="nucleotide sequence ID" value="XM_025502907.1"/>
</dbReference>
<gene>
    <name evidence="3" type="ORF">FA14DRAFT_7957</name>
</gene>
<dbReference type="Proteomes" id="UP000245771">
    <property type="component" value="Unassembled WGS sequence"/>
</dbReference>
<dbReference type="NCBIfam" id="TIGR00756">
    <property type="entry name" value="PPR"/>
    <property type="match status" value="1"/>
</dbReference>
<keyword evidence="1" id="KW-0677">Repeat</keyword>
<dbReference type="Pfam" id="PF13041">
    <property type="entry name" value="PPR_2"/>
    <property type="match status" value="1"/>
</dbReference>
<evidence type="ECO:0000313" key="3">
    <source>
        <dbReference type="EMBL" id="PWN36907.1"/>
    </source>
</evidence>
<dbReference type="InterPro" id="IPR051240">
    <property type="entry name" value="Mito_RNA-Proc/Resp"/>
</dbReference>
<dbReference type="PANTHER" id="PTHR47933">
    <property type="entry name" value="PENTATRICOPEPTIDE REPEAT-CONTAINING PROTEIN 1, MITOCHONDRIAL"/>
    <property type="match status" value="1"/>
</dbReference>
<dbReference type="Gene3D" id="1.25.40.10">
    <property type="entry name" value="Tetratricopeptide repeat domain"/>
    <property type="match status" value="1"/>
</dbReference>
<accession>A0A316VGX8</accession>
<reference evidence="3 4" key="1">
    <citation type="journal article" date="2018" name="Mol. Biol. Evol.">
        <title>Broad Genomic Sampling Reveals a Smut Pathogenic Ancestry of the Fungal Clade Ustilaginomycotina.</title>
        <authorList>
            <person name="Kijpornyongpan T."/>
            <person name="Mondo S.J."/>
            <person name="Barry K."/>
            <person name="Sandor L."/>
            <person name="Lee J."/>
            <person name="Lipzen A."/>
            <person name="Pangilinan J."/>
            <person name="LaButti K."/>
            <person name="Hainaut M."/>
            <person name="Henrissat B."/>
            <person name="Grigoriev I.V."/>
            <person name="Spatafora J.W."/>
            <person name="Aime M.C."/>
        </authorList>
    </citation>
    <scope>NUCLEOTIDE SEQUENCE [LARGE SCALE GENOMIC DNA]</scope>
    <source>
        <strain evidence="3 4">MCA 3882</strain>
    </source>
</reference>
<dbReference type="GeneID" id="37024688"/>
<dbReference type="STRING" id="1280837.A0A316VGX8"/>
<name>A0A316VGX8_9BASI</name>
<evidence type="ECO:0000313" key="4">
    <source>
        <dbReference type="Proteomes" id="UP000245771"/>
    </source>
</evidence>
<evidence type="ECO:0000256" key="2">
    <source>
        <dbReference type="PROSITE-ProRule" id="PRU00708"/>
    </source>
</evidence>
<evidence type="ECO:0000256" key="1">
    <source>
        <dbReference type="ARBA" id="ARBA00022737"/>
    </source>
</evidence>
<organism evidence="3 4">
    <name type="scientific">Meira miltonrushii</name>
    <dbReference type="NCBI Taxonomy" id="1280837"/>
    <lineage>
        <taxon>Eukaryota</taxon>
        <taxon>Fungi</taxon>
        <taxon>Dikarya</taxon>
        <taxon>Basidiomycota</taxon>
        <taxon>Ustilaginomycotina</taxon>
        <taxon>Exobasidiomycetes</taxon>
        <taxon>Exobasidiales</taxon>
        <taxon>Brachybasidiaceae</taxon>
        <taxon>Meira</taxon>
    </lineage>
</organism>
<dbReference type="PROSITE" id="PS51375">
    <property type="entry name" value="PPR"/>
    <property type="match status" value="1"/>
</dbReference>
<dbReference type="OrthoDB" id="3366831at2759"/>
<keyword evidence="4" id="KW-1185">Reference proteome</keyword>